<keyword evidence="3" id="KW-0677">Repeat</keyword>
<keyword evidence="4" id="KW-0472">Membrane</keyword>
<keyword evidence="7" id="KW-0808">Transferase</keyword>
<dbReference type="PANTHER" id="PTHR45974">
    <property type="entry name" value="RECEPTOR-LIKE PROTEIN 55"/>
    <property type="match status" value="1"/>
</dbReference>
<dbReference type="PROSITE" id="PS50011">
    <property type="entry name" value="PROTEIN_KINASE_DOM"/>
    <property type="match status" value="1"/>
</dbReference>
<dbReference type="SMART" id="SM00220">
    <property type="entry name" value="S_TKc"/>
    <property type="match status" value="1"/>
</dbReference>
<dbReference type="InterPro" id="IPR011009">
    <property type="entry name" value="Kinase-like_dom_sf"/>
</dbReference>
<dbReference type="EMBL" id="KQ998209">
    <property type="protein sequence ID" value="KZV43064.1"/>
    <property type="molecule type" value="Genomic_DNA"/>
</dbReference>
<dbReference type="Proteomes" id="UP000250235">
    <property type="component" value="Unassembled WGS sequence"/>
</dbReference>
<dbReference type="GO" id="GO:0004672">
    <property type="term" value="F:protein kinase activity"/>
    <property type="evidence" value="ECO:0007669"/>
    <property type="project" value="InterPro"/>
</dbReference>
<dbReference type="AlphaFoldDB" id="A0A2Z7C835"/>
<keyword evidence="7" id="KW-0675">Receptor</keyword>
<sequence>MQSTAMEVIMIPILKSQREKPSRLHRHGLNSTLSNLNETIPSEPMSTNNVDNGSSFQIGSLCVVNDLKDVLKVLRKLEIEFISQENIRHSLNHTKKKNHWVLQRRLRAAKFIAPLGFGTRLQIALGAARGILYLHTEVDPPIIHHDVKVNNILLDSKLTAKKSDFGISRLAPVSDAQGDTTAHVSTTVKGTPFTTLDDAIEKLKFDVAGYVEPEYFLTHKLTEKSDVYSLGIVFLELLTGMQPISHGRNIVREVNAACQRGMMFTTIDRSMGQYPSEELENILSMLPESGSTALELNLNVSSCGTSSTSIPTFSVGGALMDLIPGSDLVSGVIPTIKPQ</sequence>
<feature type="domain" description="Protein kinase" evidence="6">
    <location>
        <begin position="1"/>
        <end position="313"/>
    </location>
</feature>
<evidence type="ECO:0000259" key="6">
    <source>
        <dbReference type="PROSITE" id="PS50011"/>
    </source>
</evidence>
<evidence type="ECO:0000313" key="7">
    <source>
        <dbReference type="EMBL" id="KZV43064.1"/>
    </source>
</evidence>
<dbReference type="OrthoDB" id="4062651at2759"/>
<dbReference type="InterPro" id="IPR000719">
    <property type="entry name" value="Prot_kinase_dom"/>
</dbReference>
<dbReference type="InterPro" id="IPR008271">
    <property type="entry name" value="Ser/Thr_kinase_AS"/>
</dbReference>
<dbReference type="SUPFAM" id="SSF56112">
    <property type="entry name" value="Protein kinase-like (PK-like)"/>
    <property type="match status" value="1"/>
</dbReference>
<dbReference type="GO" id="GO:0016020">
    <property type="term" value="C:membrane"/>
    <property type="evidence" value="ECO:0007669"/>
    <property type="project" value="UniProtKB-SubCell"/>
</dbReference>
<comment type="subcellular location">
    <subcellularLocation>
        <location evidence="1">Membrane</location>
    </subcellularLocation>
</comment>
<evidence type="ECO:0000256" key="2">
    <source>
        <dbReference type="ARBA" id="ARBA00022729"/>
    </source>
</evidence>
<dbReference type="GO" id="GO:0005524">
    <property type="term" value="F:ATP binding"/>
    <property type="evidence" value="ECO:0007669"/>
    <property type="project" value="InterPro"/>
</dbReference>
<evidence type="ECO:0000256" key="4">
    <source>
        <dbReference type="ARBA" id="ARBA00023136"/>
    </source>
</evidence>
<gene>
    <name evidence="7" type="ORF">F511_04456</name>
</gene>
<organism evidence="7 8">
    <name type="scientific">Dorcoceras hygrometricum</name>
    <dbReference type="NCBI Taxonomy" id="472368"/>
    <lineage>
        <taxon>Eukaryota</taxon>
        <taxon>Viridiplantae</taxon>
        <taxon>Streptophyta</taxon>
        <taxon>Embryophyta</taxon>
        <taxon>Tracheophyta</taxon>
        <taxon>Spermatophyta</taxon>
        <taxon>Magnoliopsida</taxon>
        <taxon>eudicotyledons</taxon>
        <taxon>Gunneridae</taxon>
        <taxon>Pentapetalae</taxon>
        <taxon>asterids</taxon>
        <taxon>lamiids</taxon>
        <taxon>Lamiales</taxon>
        <taxon>Gesneriaceae</taxon>
        <taxon>Didymocarpoideae</taxon>
        <taxon>Trichosporeae</taxon>
        <taxon>Loxocarpinae</taxon>
        <taxon>Dorcoceras</taxon>
    </lineage>
</organism>
<dbReference type="PROSITE" id="PS00108">
    <property type="entry name" value="PROTEIN_KINASE_ST"/>
    <property type="match status" value="1"/>
</dbReference>
<keyword evidence="7" id="KW-0418">Kinase</keyword>
<evidence type="ECO:0000256" key="1">
    <source>
        <dbReference type="ARBA" id="ARBA00004370"/>
    </source>
</evidence>
<protein>
    <submittedName>
        <fullName evidence="7">Putative LRR receptor-like serine/threonine-protein kinase</fullName>
    </submittedName>
</protein>
<evidence type="ECO:0000256" key="5">
    <source>
        <dbReference type="ARBA" id="ARBA00023180"/>
    </source>
</evidence>
<evidence type="ECO:0000256" key="3">
    <source>
        <dbReference type="ARBA" id="ARBA00022737"/>
    </source>
</evidence>
<keyword evidence="8" id="KW-1185">Reference proteome</keyword>
<keyword evidence="2" id="KW-0732">Signal</keyword>
<dbReference type="Pfam" id="PF00069">
    <property type="entry name" value="Pkinase"/>
    <property type="match status" value="1"/>
</dbReference>
<dbReference type="PANTHER" id="PTHR45974:SF134">
    <property type="entry name" value="OS01G0960400 PROTEIN"/>
    <property type="match status" value="1"/>
</dbReference>
<accession>A0A2Z7C835</accession>
<evidence type="ECO:0000313" key="8">
    <source>
        <dbReference type="Proteomes" id="UP000250235"/>
    </source>
</evidence>
<dbReference type="Gene3D" id="1.10.510.10">
    <property type="entry name" value="Transferase(Phosphotransferase) domain 1"/>
    <property type="match status" value="1"/>
</dbReference>
<name>A0A2Z7C835_9LAMI</name>
<proteinExistence type="predicted"/>
<keyword evidence="5" id="KW-0325">Glycoprotein</keyword>
<reference evidence="7 8" key="1">
    <citation type="journal article" date="2015" name="Proc. Natl. Acad. Sci. U.S.A.">
        <title>The resurrection genome of Boea hygrometrica: A blueprint for survival of dehydration.</title>
        <authorList>
            <person name="Xiao L."/>
            <person name="Yang G."/>
            <person name="Zhang L."/>
            <person name="Yang X."/>
            <person name="Zhao S."/>
            <person name="Ji Z."/>
            <person name="Zhou Q."/>
            <person name="Hu M."/>
            <person name="Wang Y."/>
            <person name="Chen M."/>
            <person name="Xu Y."/>
            <person name="Jin H."/>
            <person name="Xiao X."/>
            <person name="Hu G."/>
            <person name="Bao F."/>
            <person name="Hu Y."/>
            <person name="Wan P."/>
            <person name="Li L."/>
            <person name="Deng X."/>
            <person name="Kuang T."/>
            <person name="Xiang C."/>
            <person name="Zhu J.K."/>
            <person name="Oliver M.J."/>
            <person name="He Y."/>
        </authorList>
    </citation>
    <scope>NUCLEOTIDE SEQUENCE [LARGE SCALE GENOMIC DNA]</scope>
    <source>
        <strain evidence="8">cv. XS01</strain>
    </source>
</reference>